<feature type="compositionally biased region" description="Pro residues" evidence="1">
    <location>
        <begin position="551"/>
        <end position="560"/>
    </location>
</feature>
<sequence length="800" mass="86189">MFTSLDYVDDGRGRPYSAPAVMAGNGQATGTPESESAVLEYFSNKGEGQAGATNPRIPRSGLGSRFSVDQVSGLRSSAAAVGALTAIGKTQYHTDSSRQEVADDDEDDAPLSLVKMSDDEIQRDAQRRYRPDNTTESPPTSTLGDFVEAQAAAPHDAEHSRTADAEGTVPTKTMGLFSRLADSHRRALDSKVSTLRAAKSHATILSEQQRLLTRRSEAAIVMQRAVRQLLIGACGVRLLALLHILRTEAAAPRYPMIVGRAVQDGKGETVVVTPLMYLLEVTLEYEYFLYVENVARRLVVDTANAEAGAASQQRHRRQYVRRSMLSGAEVSDLHDVVQQRLSSGEIVVSRYQLRRGVGSLVTPRGEATWCAHICDAVTQRSSSHALSRESFLHTIAQDAVLRQRTQGNVLDDGASSTSGRPATPTWSYHSGATPSQRNSTTQSSSSDASVTRSGAHPRETLVDRYEEATWEQPQSSSELRSKQQQLRMAAAYRASHIPLEAADDVVALIHDTPQEWFVAAGRGVTRDAVIHGALGTAPSDLSAMPLLQPTLPTPQAPPSAAPSSNASSSNETVETQLAALWAGHDPELASQERRSKRLARRRFLGAEADVKSDSSDDDTAHNASAKVAFVEPSQLEFDSAAQRADRERRERDLRKRIEAAVATSVALKAEVLRGESRFDPATWGLDESVASMRQAATVLAAADGTALSRPDSRSSNTTDVSLRNVHKVVVRIGGGAGAGRGNEEAQECAICEMDAVDVHVCSCGGNWVHRECSFGFDVDAPVSKSAAVKCCRLCKPAMQV</sequence>
<keyword evidence="3" id="KW-1185">Reference proteome</keyword>
<feature type="region of interest" description="Disordered" evidence="1">
    <location>
        <begin position="150"/>
        <end position="169"/>
    </location>
</feature>
<dbReference type="AlphaFoldDB" id="A0A0S4ITG3"/>
<evidence type="ECO:0000313" key="2">
    <source>
        <dbReference type="EMBL" id="CUF82746.1"/>
    </source>
</evidence>
<proteinExistence type="predicted"/>
<dbReference type="VEuPathDB" id="TriTrypDB:BSAL_66080"/>
<feature type="compositionally biased region" description="Low complexity" evidence="1">
    <location>
        <begin position="433"/>
        <end position="453"/>
    </location>
</feature>
<protein>
    <recommendedName>
        <fullName evidence="4">Zinc finger protein</fullName>
    </recommendedName>
</protein>
<name>A0A0S4ITG3_BODSA</name>
<evidence type="ECO:0008006" key="4">
    <source>
        <dbReference type="Google" id="ProtNLM"/>
    </source>
</evidence>
<evidence type="ECO:0000313" key="3">
    <source>
        <dbReference type="Proteomes" id="UP000051952"/>
    </source>
</evidence>
<feature type="compositionally biased region" description="Low complexity" evidence="1">
    <location>
        <begin position="561"/>
        <end position="570"/>
    </location>
</feature>
<accession>A0A0S4ITG3</accession>
<feature type="compositionally biased region" description="Polar residues" evidence="1">
    <location>
        <begin position="406"/>
        <end position="432"/>
    </location>
</feature>
<feature type="region of interest" description="Disordered" evidence="1">
    <location>
        <begin position="541"/>
        <end position="573"/>
    </location>
</feature>
<reference evidence="3" key="1">
    <citation type="submission" date="2015-09" db="EMBL/GenBank/DDBJ databases">
        <authorList>
            <consortium name="Pathogen Informatics"/>
        </authorList>
    </citation>
    <scope>NUCLEOTIDE SEQUENCE [LARGE SCALE GENOMIC DNA]</scope>
    <source>
        <strain evidence="3">Lake Konstanz</strain>
    </source>
</reference>
<evidence type="ECO:0000256" key="1">
    <source>
        <dbReference type="SAM" id="MobiDB-lite"/>
    </source>
</evidence>
<gene>
    <name evidence="2" type="ORF">BSAL_66080</name>
</gene>
<feature type="compositionally biased region" description="Polar residues" evidence="1">
    <location>
        <begin position="134"/>
        <end position="143"/>
    </location>
</feature>
<feature type="region of interest" description="Disordered" evidence="1">
    <location>
        <begin position="91"/>
        <end position="143"/>
    </location>
</feature>
<dbReference type="EMBL" id="CYKH01000418">
    <property type="protein sequence ID" value="CUF82746.1"/>
    <property type="molecule type" value="Genomic_DNA"/>
</dbReference>
<feature type="region of interest" description="Disordered" evidence="1">
    <location>
        <begin position="1"/>
        <end position="33"/>
    </location>
</feature>
<feature type="compositionally biased region" description="Basic and acidic residues" evidence="1">
    <location>
        <begin position="155"/>
        <end position="164"/>
    </location>
</feature>
<feature type="compositionally biased region" description="Basic and acidic residues" evidence="1">
    <location>
        <begin position="116"/>
        <end position="133"/>
    </location>
</feature>
<dbReference type="Proteomes" id="UP000051952">
    <property type="component" value="Unassembled WGS sequence"/>
</dbReference>
<organism evidence="2 3">
    <name type="scientific">Bodo saltans</name>
    <name type="common">Flagellated protozoan</name>
    <dbReference type="NCBI Taxonomy" id="75058"/>
    <lineage>
        <taxon>Eukaryota</taxon>
        <taxon>Discoba</taxon>
        <taxon>Euglenozoa</taxon>
        <taxon>Kinetoplastea</taxon>
        <taxon>Metakinetoplastina</taxon>
        <taxon>Eubodonida</taxon>
        <taxon>Bodonidae</taxon>
        <taxon>Bodo</taxon>
    </lineage>
</organism>
<feature type="region of interest" description="Disordered" evidence="1">
    <location>
        <begin position="406"/>
        <end position="459"/>
    </location>
</feature>